<accession>A0A2N4UW05</accession>
<sequence>MVTPENASKIIAEHLRDILVKCNYKSNNDAELILALVIKETSRALRVAVGDDSADKAISIAIDASKRSSEKDNPYSLTNLKRRGFTEAQILNAPEIIQ</sequence>
<evidence type="ECO:0000313" key="1">
    <source>
        <dbReference type="EMBL" id="PLC59200.1"/>
    </source>
</evidence>
<dbReference type="Proteomes" id="UP000234420">
    <property type="component" value="Unassembled WGS sequence"/>
</dbReference>
<dbReference type="AlphaFoldDB" id="A0A2N4UW05"/>
<dbReference type="RefSeq" id="WP_101767403.1">
    <property type="nucleotide sequence ID" value="NZ_BPPU01000003.1"/>
</dbReference>
<dbReference type="EMBL" id="NPIB01000002">
    <property type="protein sequence ID" value="PLC59200.1"/>
    <property type="molecule type" value="Genomic_DNA"/>
</dbReference>
<evidence type="ECO:0000313" key="2">
    <source>
        <dbReference type="Proteomes" id="UP000234420"/>
    </source>
</evidence>
<protein>
    <submittedName>
        <fullName evidence="1">Uncharacterized protein</fullName>
    </submittedName>
</protein>
<proteinExistence type="predicted"/>
<organism evidence="1 2">
    <name type="scientific">Photobacterium carnosum</name>
    <dbReference type="NCBI Taxonomy" id="2023717"/>
    <lineage>
        <taxon>Bacteria</taxon>
        <taxon>Pseudomonadati</taxon>
        <taxon>Pseudomonadota</taxon>
        <taxon>Gammaproteobacteria</taxon>
        <taxon>Vibrionales</taxon>
        <taxon>Vibrionaceae</taxon>
        <taxon>Photobacterium</taxon>
    </lineage>
</organism>
<comment type="caution">
    <text evidence="1">The sequence shown here is derived from an EMBL/GenBank/DDBJ whole genome shotgun (WGS) entry which is preliminary data.</text>
</comment>
<reference evidence="1 2" key="1">
    <citation type="journal article" date="2018" name="Syst. Appl. Microbiol.">
        <title>Photobacterium carnosum sp. nov., isolated from spoiled modified atmosphere packaged poultry meat.</title>
        <authorList>
            <person name="Hilgarth M."/>
            <person name="Fuertes S."/>
            <person name="Ehrmann M."/>
            <person name="Vogel R.F."/>
        </authorList>
    </citation>
    <scope>NUCLEOTIDE SEQUENCE [LARGE SCALE GENOMIC DNA]</scope>
    <source>
        <strain evidence="1 2">TMW 2.2021</strain>
    </source>
</reference>
<name>A0A2N4UW05_9GAMM</name>
<dbReference type="GeneID" id="69965845"/>
<keyword evidence="2" id="KW-1185">Reference proteome</keyword>
<gene>
    <name evidence="1" type="ORF">CIK00_02750</name>
</gene>